<dbReference type="PANTHER" id="PTHR43811:SF48">
    <property type="entry name" value="PEPTIDYL-PROLYL CIS-TRANS ISOMERASE FKBP43"/>
    <property type="match status" value="1"/>
</dbReference>
<evidence type="ECO:0000256" key="1">
    <source>
        <dbReference type="ARBA" id="ARBA00000971"/>
    </source>
</evidence>
<dbReference type="GO" id="GO:0003755">
    <property type="term" value="F:peptidyl-prolyl cis-trans isomerase activity"/>
    <property type="evidence" value="ECO:0007669"/>
    <property type="project" value="UniProtKB-KW"/>
</dbReference>
<dbReference type="AlphaFoldDB" id="A0A8S9KCW1"/>
<evidence type="ECO:0000256" key="5">
    <source>
        <dbReference type="PROSITE-ProRule" id="PRU00277"/>
    </source>
</evidence>
<proteinExistence type="predicted"/>
<gene>
    <name evidence="7" type="ORF">F2Q70_00043784</name>
</gene>
<reference evidence="7" key="1">
    <citation type="submission" date="2019-12" db="EMBL/GenBank/DDBJ databases">
        <title>Genome sequencing and annotation of Brassica cretica.</title>
        <authorList>
            <person name="Studholme D.J."/>
            <person name="Sarris P.F."/>
        </authorList>
    </citation>
    <scope>NUCLEOTIDE SEQUENCE</scope>
    <source>
        <strain evidence="7">PFS-102/07</strain>
        <tissue evidence="7">Leaf</tissue>
    </source>
</reference>
<dbReference type="PANTHER" id="PTHR43811">
    <property type="entry name" value="FKBP-TYPE PEPTIDYL-PROLYL CIS-TRANS ISOMERASE FKPA"/>
    <property type="match status" value="1"/>
</dbReference>
<evidence type="ECO:0000256" key="2">
    <source>
        <dbReference type="ARBA" id="ARBA00013194"/>
    </source>
</evidence>
<keyword evidence="4 5" id="KW-0413">Isomerase</keyword>
<evidence type="ECO:0000256" key="3">
    <source>
        <dbReference type="ARBA" id="ARBA00023110"/>
    </source>
</evidence>
<protein>
    <recommendedName>
        <fullName evidence="2 5">peptidylprolyl isomerase</fullName>
        <ecNumber evidence="2 5">5.2.1.8</ecNumber>
    </recommendedName>
</protein>
<dbReference type="PROSITE" id="PS50059">
    <property type="entry name" value="FKBP_PPIASE"/>
    <property type="match status" value="1"/>
</dbReference>
<sequence>MEKDYSNKKLVEPVIIEEIENGKLDGKLAVQGRKVSIYYTGKLKGSGKLFNSILGEAPLRFRLGKDILDIAEYSLLLLFLPLYSEEGLMESVPKNAWLVYEVEAVKHFNKLNSPHCFKFVTGYCYVIGSGNLNKMESKLRGKGQRVHICTKSGQLVSIWVIEICIPHRHVTAQRRPSISA</sequence>
<feature type="domain" description="PPIase FKBP-type" evidence="6">
    <location>
        <begin position="32"/>
        <end position="108"/>
    </location>
</feature>
<dbReference type="EC" id="5.2.1.8" evidence="2 5"/>
<dbReference type="Gene3D" id="3.10.50.40">
    <property type="match status" value="1"/>
</dbReference>
<evidence type="ECO:0000256" key="4">
    <source>
        <dbReference type="ARBA" id="ARBA00023235"/>
    </source>
</evidence>
<accession>A0A8S9KCW1</accession>
<dbReference type="EMBL" id="QGKY02000164">
    <property type="protein sequence ID" value="KAF2592295.1"/>
    <property type="molecule type" value="Genomic_DNA"/>
</dbReference>
<comment type="catalytic activity">
    <reaction evidence="1 5">
        <text>[protein]-peptidylproline (omega=180) = [protein]-peptidylproline (omega=0)</text>
        <dbReference type="Rhea" id="RHEA:16237"/>
        <dbReference type="Rhea" id="RHEA-COMP:10747"/>
        <dbReference type="Rhea" id="RHEA-COMP:10748"/>
        <dbReference type="ChEBI" id="CHEBI:83833"/>
        <dbReference type="ChEBI" id="CHEBI:83834"/>
        <dbReference type="EC" id="5.2.1.8"/>
    </reaction>
</comment>
<name>A0A8S9KCW1_BRACR</name>
<organism evidence="7">
    <name type="scientific">Brassica cretica</name>
    <name type="common">Mustard</name>
    <dbReference type="NCBI Taxonomy" id="69181"/>
    <lineage>
        <taxon>Eukaryota</taxon>
        <taxon>Viridiplantae</taxon>
        <taxon>Streptophyta</taxon>
        <taxon>Embryophyta</taxon>
        <taxon>Tracheophyta</taxon>
        <taxon>Spermatophyta</taxon>
        <taxon>Magnoliopsida</taxon>
        <taxon>eudicotyledons</taxon>
        <taxon>Gunneridae</taxon>
        <taxon>Pentapetalae</taxon>
        <taxon>rosids</taxon>
        <taxon>malvids</taxon>
        <taxon>Brassicales</taxon>
        <taxon>Brassicaceae</taxon>
        <taxon>Brassiceae</taxon>
        <taxon>Brassica</taxon>
    </lineage>
</organism>
<dbReference type="SUPFAM" id="SSF54534">
    <property type="entry name" value="FKBP-like"/>
    <property type="match status" value="1"/>
</dbReference>
<keyword evidence="3 5" id="KW-0697">Rotamase</keyword>
<dbReference type="InterPro" id="IPR046357">
    <property type="entry name" value="PPIase_dom_sf"/>
</dbReference>
<evidence type="ECO:0000313" key="7">
    <source>
        <dbReference type="EMBL" id="KAF2592295.1"/>
    </source>
</evidence>
<dbReference type="InterPro" id="IPR001179">
    <property type="entry name" value="PPIase_FKBP_dom"/>
</dbReference>
<comment type="caution">
    <text evidence="7">The sequence shown here is derived from an EMBL/GenBank/DDBJ whole genome shotgun (WGS) entry which is preliminary data.</text>
</comment>
<evidence type="ECO:0000259" key="6">
    <source>
        <dbReference type="PROSITE" id="PS50059"/>
    </source>
</evidence>